<organism evidence="2 3">
    <name type="scientific">Oceanobacillus limi</name>
    <dbReference type="NCBI Taxonomy" id="930131"/>
    <lineage>
        <taxon>Bacteria</taxon>
        <taxon>Bacillati</taxon>
        <taxon>Bacillota</taxon>
        <taxon>Bacilli</taxon>
        <taxon>Bacillales</taxon>
        <taxon>Bacillaceae</taxon>
        <taxon>Oceanobacillus</taxon>
    </lineage>
</organism>
<dbReference type="AlphaFoldDB" id="A0A1I0G9K4"/>
<dbReference type="GO" id="GO:0016747">
    <property type="term" value="F:acyltransferase activity, transferring groups other than amino-acyl groups"/>
    <property type="evidence" value="ECO:0007669"/>
    <property type="project" value="InterPro"/>
</dbReference>
<keyword evidence="2" id="KW-0808">Transferase</keyword>
<dbReference type="STRING" id="930131.SAMN05216389_12018"/>
<dbReference type="EMBL" id="FOHE01000020">
    <property type="protein sequence ID" value="SET67559.1"/>
    <property type="molecule type" value="Genomic_DNA"/>
</dbReference>
<feature type="domain" description="N-acetyltransferase" evidence="1">
    <location>
        <begin position="1"/>
        <end position="148"/>
    </location>
</feature>
<dbReference type="PANTHER" id="PTHR43617">
    <property type="entry name" value="L-AMINO ACID N-ACETYLTRANSFERASE"/>
    <property type="match status" value="1"/>
</dbReference>
<evidence type="ECO:0000259" key="1">
    <source>
        <dbReference type="PROSITE" id="PS51186"/>
    </source>
</evidence>
<dbReference type="PROSITE" id="PS51186">
    <property type="entry name" value="GNAT"/>
    <property type="match status" value="1"/>
</dbReference>
<proteinExistence type="predicted"/>
<dbReference type="CDD" id="cd04301">
    <property type="entry name" value="NAT_SF"/>
    <property type="match status" value="1"/>
</dbReference>
<dbReference type="Gene3D" id="3.40.630.30">
    <property type="match status" value="1"/>
</dbReference>
<keyword evidence="3" id="KW-1185">Reference proteome</keyword>
<name>A0A1I0G9K4_9BACI</name>
<evidence type="ECO:0000313" key="3">
    <source>
        <dbReference type="Proteomes" id="UP000198618"/>
    </source>
</evidence>
<evidence type="ECO:0000313" key="2">
    <source>
        <dbReference type="EMBL" id="SET67559.1"/>
    </source>
</evidence>
<sequence length="148" mass="16947">MSIRKATFKETQYILDQALVVLKDSSMGFVQPSIEKASQIMTPILADGGYYLVFETNQIIHGWIGVGTIYDFYTDETVGTIPEIYVFPTYRKQGIAEKLMREAFRYLAREGVRKVQLNVFAGNKAKKLYEKLGFHDVSTLMEKNLMND</sequence>
<dbReference type="InterPro" id="IPR050276">
    <property type="entry name" value="MshD_Acetyltransferase"/>
</dbReference>
<dbReference type="Pfam" id="PF00583">
    <property type="entry name" value="Acetyltransf_1"/>
    <property type="match status" value="1"/>
</dbReference>
<accession>A0A1I0G9K4</accession>
<protein>
    <submittedName>
        <fullName evidence="2">Acetyltransferase (GNAT) family protein</fullName>
    </submittedName>
</protein>
<reference evidence="2 3" key="1">
    <citation type="submission" date="2016-10" db="EMBL/GenBank/DDBJ databases">
        <authorList>
            <person name="de Groot N.N."/>
        </authorList>
    </citation>
    <scope>NUCLEOTIDE SEQUENCE [LARGE SCALE GENOMIC DNA]</scope>
    <source>
        <strain evidence="2 3">IBRC-M 10780</strain>
    </source>
</reference>
<dbReference type="SUPFAM" id="SSF55729">
    <property type="entry name" value="Acyl-CoA N-acyltransferases (Nat)"/>
    <property type="match status" value="1"/>
</dbReference>
<dbReference type="InterPro" id="IPR016181">
    <property type="entry name" value="Acyl_CoA_acyltransferase"/>
</dbReference>
<dbReference type="Proteomes" id="UP000198618">
    <property type="component" value="Unassembled WGS sequence"/>
</dbReference>
<dbReference type="OrthoDB" id="156739at2"/>
<dbReference type="InterPro" id="IPR000182">
    <property type="entry name" value="GNAT_dom"/>
</dbReference>
<gene>
    <name evidence="2" type="ORF">SAMN05216389_12018</name>
</gene>